<reference evidence="7" key="1">
    <citation type="submission" date="2021-07" db="EMBL/GenBank/DDBJ databases">
        <authorList>
            <person name="Branca A.L. A."/>
        </authorList>
    </citation>
    <scope>NUCLEOTIDE SEQUENCE</scope>
</reference>
<evidence type="ECO:0000313" key="8">
    <source>
        <dbReference type="Proteomes" id="UP001153618"/>
    </source>
</evidence>
<keyword evidence="3" id="KW-0443">Lipid metabolism</keyword>
<dbReference type="OrthoDB" id="5835829at2759"/>
<feature type="region of interest" description="Disordered" evidence="4">
    <location>
        <begin position="619"/>
        <end position="663"/>
    </location>
</feature>
<dbReference type="Proteomes" id="UP001153618">
    <property type="component" value="Unassembled WGS sequence"/>
</dbReference>
<protein>
    <recommendedName>
        <fullName evidence="9">Glycosyltransferase family 28 N-terminal domain-containing protein</fullName>
    </recommendedName>
</protein>
<dbReference type="Pfam" id="PF06722">
    <property type="entry name" value="EryCIII-like_C"/>
    <property type="match status" value="1"/>
</dbReference>
<dbReference type="GO" id="GO:0005975">
    <property type="term" value="P:carbohydrate metabolic process"/>
    <property type="evidence" value="ECO:0007669"/>
    <property type="project" value="InterPro"/>
</dbReference>
<accession>A0A9W4HHP1</accession>
<feature type="compositionally biased region" description="Low complexity" evidence="4">
    <location>
        <begin position="631"/>
        <end position="646"/>
    </location>
</feature>
<evidence type="ECO:0000313" key="7">
    <source>
        <dbReference type="EMBL" id="CAG8038370.1"/>
    </source>
</evidence>
<keyword evidence="8" id="KW-1185">Reference proteome</keyword>
<dbReference type="GO" id="GO:0006629">
    <property type="term" value="P:lipid metabolic process"/>
    <property type="evidence" value="ECO:0007669"/>
    <property type="project" value="UniProtKB-KW"/>
</dbReference>
<dbReference type="InterPro" id="IPR050426">
    <property type="entry name" value="Glycosyltransferase_28"/>
</dbReference>
<organism evidence="7 8">
    <name type="scientific">Penicillium olsonii</name>
    <dbReference type="NCBI Taxonomy" id="99116"/>
    <lineage>
        <taxon>Eukaryota</taxon>
        <taxon>Fungi</taxon>
        <taxon>Dikarya</taxon>
        <taxon>Ascomycota</taxon>
        <taxon>Pezizomycotina</taxon>
        <taxon>Eurotiomycetes</taxon>
        <taxon>Eurotiomycetidae</taxon>
        <taxon>Eurotiales</taxon>
        <taxon>Aspergillaceae</taxon>
        <taxon>Penicillium</taxon>
    </lineage>
</organism>
<feature type="domain" description="Erythromycin biosynthesis protein CIII-like C-terminal" evidence="6">
    <location>
        <begin position="414"/>
        <end position="506"/>
    </location>
</feature>
<dbReference type="InterPro" id="IPR004276">
    <property type="entry name" value="GlycoTrans_28_N"/>
</dbReference>
<evidence type="ECO:0000256" key="2">
    <source>
        <dbReference type="ARBA" id="ARBA00022679"/>
    </source>
</evidence>
<feature type="domain" description="Glycosyltransferase family 28 N-terminal" evidence="5">
    <location>
        <begin position="98"/>
        <end position="246"/>
    </location>
</feature>
<evidence type="ECO:0000256" key="1">
    <source>
        <dbReference type="ARBA" id="ARBA00004184"/>
    </source>
</evidence>
<dbReference type="Pfam" id="PF03033">
    <property type="entry name" value="Glyco_transf_28"/>
    <property type="match status" value="1"/>
</dbReference>
<dbReference type="SUPFAM" id="SSF53756">
    <property type="entry name" value="UDP-Glycosyltransferase/glycogen phosphorylase"/>
    <property type="match status" value="1"/>
</dbReference>
<dbReference type="AlphaFoldDB" id="A0A9W4HHP1"/>
<dbReference type="FunFam" id="3.40.50.2000:FF:000100">
    <property type="entry name" value="Glycosyltransferase family 1 protein"/>
    <property type="match status" value="1"/>
</dbReference>
<feature type="compositionally biased region" description="Polar residues" evidence="4">
    <location>
        <begin position="1"/>
        <end position="16"/>
    </location>
</feature>
<dbReference type="FunFam" id="3.40.50.2000:FF:000009">
    <property type="entry name" value="Sterol 3-beta-glucosyltransferase UGT80A2"/>
    <property type="match status" value="1"/>
</dbReference>
<evidence type="ECO:0000259" key="6">
    <source>
        <dbReference type="Pfam" id="PF06722"/>
    </source>
</evidence>
<dbReference type="GO" id="GO:0016906">
    <property type="term" value="F:sterol 3-beta-glucosyltransferase activity"/>
    <property type="evidence" value="ECO:0007669"/>
    <property type="project" value="UniProtKB-ARBA"/>
</dbReference>
<sequence length="861" mass="93673">MSSSSTNLPLQQSSLPNPDMEEPQPPRYSVLEAAGWPQESWSQEGAKVKDDGRIEVDLDSKLCRTVSRLIPALREVPSTPEPPPTVPVGVTCELQLNIVIQVVGSRGDVQPFIALGNELQLHGHRVRLATHGVFQKFVLDSGLEFYPIGGDPSELMAYMVKNPGLIPGMKTLRSGEIQRKRAMVGEMLNGCWDSCIRDDPLSKVPFVADAIIANPPSFAHIHCAQALSIPLHLMFTMPWSSTRAFPHPLANLKYSNTEPKIANYLSYGIVEWMTWQGLGDVINDWRAKLDLEPIPATEGPCLTETLNVPFTYCWSPSLMPKPLDWPSNIDVCGFFFRSLPDYSPAPELDSFLRNGSRPVYIGFGSIVIEDPVAMTQMILGAVRTLGVRAIISHGWSKLGGEDAVSDDQVFYLGDCPHEWLFQHVSAVVHHGGAGTTACGLRFGKATTIIPFFGDQLFWGNMVASCGLGPKPIPYQSLTTESLAEAIRFCLQPAAQSAAEQVANRMSHECGVSTAVESFHRNLPVADMQCDVLHSEPAVWRFKKKSKSPIRLSKLAAEILIQHHRFKLSDLQPYETRSVYIQNRRWDPVTGTASSLLGTSTDILKATGDIVYRPYEEFRRSGNSQLPPPEPSCSRSSSVTSAAEVTSLAPSGRSSSKLKTTGAAMEGSAKSLGKAVGFWYKGVLIDMPLAVSEGLRAVPRLYGEEVRDHGDVRDWKSGATFAGKNFVHGMADGFSGVITQPYEGGQKEGAKGVAKGIAKGTLGMTTKVSSGQCIPLTIHPGATAKEGTAALGLVAYPAHGVMKSLYTATHSKTRKLIIQSHIHEGKYLAEHSVKGQQDRQSVIRNFEAAYRKPVDAASLSSG</sequence>
<comment type="subcellular location">
    <subcellularLocation>
        <location evidence="1">Endomembrane system</location>
        <topology evidence="1">Peripheral membrane protein</topology>
    </subcellularLocation>
</comment>
<dbReference type="Gene3D" id="3.40.50.2000">
    <property type="entry name" value="Glycogen Phosphorylase B"/>
    <property type="match status" value="2"/>
</dbReference>
<dbReference type="CDD" id="cd03784">
    <property type="entry name" value="GT1_Gtf-like"/>
    <property type="match status" value="1"/>
</dbReference>
<dbReference type="GO" id="GO:0012505">
    <property type="term" value="C:endomembrane system"/>
    <property type="evidence" value="ECO:0007669"/>
    <property type="project" value="UniProtKB-SubCell"/>
</dbReference>
<dbReference type="PANTHER" id="PTHR48050">
    <property type="entry name" value="STEROL 3-BETA-GLUCOSYLTRANSFERASE"/>
    <property type="match status" value="1"/>
</dbReference>
<dbReference type="InterPro" id="IPR002213">
    <property type="entry name" value="UDP_glucos_trans"/>
</dbReference>
<name>A0A9W4HHP1_PENOL</name>
<evidence type="ECO:0000256" key="3">
    <source>
        <dbReference type="ARBA" id="ARBA00023098"/>
    </source>
</evidence>
<comment type="caution">
    <text evidence="7">The sequence shown here is derived from an EMBL/GenBank/DDBJ whole genome shotgun (WGS) entry which is preliminary data.</text>
</comment>
<proteinExistence type="predicted"/>
<feature type="region of interest" description="Disordered" evidence="4">
    <location>
        <begin position="1"/>
        <end position="28"/>
    </location>
</feature>
<evidence type="ECO:0008006" key="9">
    <source>
        <dbReference type="Google" id="ProtNLM"/>
    </source>
</evidence>
<dbReference type="InterPro" id="IPR010610">
    <property type="entry name" value="EryCIII-like_C"/>
</dbReference>
<dbReference type="EMBL" id="CAJVOS010000016">
    <property type="protein sequence ID" value="CAG8038370.1"/>
    <property type="molecule type" value="Genomic_DNA"/>
</dbReference>
<dbReference type="PANTHER" id="PTHR48050:SF27">
    <property type="entry name" value="GLUCOSYLTRANSFERASE, PUTATIVE (AFU_ORTHOLOGUE AFUA_7G04880)-RELATED"/>
    <property type="match status" value="1"/>
</dbReference>
<evidence type="ECO:0000256" key="4">
    <source>
        <dbReference type="SAM" id="MobiDB-lite"/>
    </source>
</evidence>
<feature type="compositionally biased region" description="Polar residues" evidence="4">
    <location>
        <begin position="647"/>
        <end position="658"/>
    </location>
</feature>
<gene>
    <name evidence="7" type="ORF">POLS_LOCUS2905</name>
</gene>
<evidence type="ECO:0000259" key="5">
    <source>
        <dbReference type="Pfam" id="PF03033"/>
    </source>
</evidence>
<keyword evidence="2" id="KW-0808">Transferase</keyword>